<reference evidence="8 9" key="1">
    <citation type="submission" date="2023-10" db="EMBL/GenBank/DDBJ databases">
        <title>Genomes of two closely related lineages of the louse Polyplax serrata with different host specificities.</title>
        <authorList>
            <person name="Martinu J."/>
            <person name="Tarabai H."/>
            <person name="Stefka J."/>
            <person name="Hypsa V."/>
        </authorList>
    </citation>
    <scope>NUCLEOTIDE SEQUENCE [LARGE SCALE GENOMIC DNA]</scope>
    <source>
        <strain evidence="8">HR10_N</strain>
    </source>
</reference>
<evidence type="ECO:0000256" key="5">
    <source>
        <dbReference type="PIRSR" id="PIRSR000343-1"/>
    </source>
</evidence>
<feature type="transmembrane region" description="Helical" evidence="7">
    <location>
        <begin position="222"/>
        <end position="240"/>
    </location>
</feature>
<dbReference type="PRINTS" id="PR00088">
    <property type="entry name" value="HAEMOXYGNASE"/>
</dbReference>
<keyword evidence="2 4" id="KW-0479">Metal-binding</keyword>
<dbReference type="GO" id="GO:0006788">
    <property type="term" value="P:heme oxidation"/>
    <property type="evidence" value="ECO:0007669"/>
    <property type="project" value="UniProtKB-UniRule"/>
</dbReference>
<dbReference type="PIRSF" id="PIRSF000343">
    <property type="entry name" value="Haem_Oase"/>
    <property type="match status" value="1"/>
</dbReference>
<dbReference type="PANTHER" id="PTHR10720:SF0">
    <property type="entry name" value="HEME OXYGENASE"/>
    <property type="match status" value="1"/>
</dbReference>
<dbReference type="AlphaFoldDB" id="A0AAN8SFR8"/>
<keyword evidence="7" id="KW-0472">Membrane</keyword>
<comment type="catalytic activity">
    <reaction evidence="4">
        <text>heme b + 3 reduced [NADPH--hemoprotein reductase] + 3 O2 = biliverdin IXalpha + CO + Fe(2+) + 3 oxidized [NADPH--hemoprotein reductase] + 3 H2O + H(+)</text>
        <dbReference type="Rhea" id="RHEA:21764"/>
        <dbReference type="Rhea" id="RHEA-COMP:11964"/>
        <dbReference type="Rhea" id="RHEA-COMP:11965"/>
        <dbReference type="ChEBI" id="CHEBI:15377"/>
        <dbReference type="ChEBI" id="CHEBI:15378"/>
        <dbReference type="ChEBI" id="CHEBI:15379"/>
        <dbReference type="ChEBI" id="CHEBI:17245"/>
        <dbReference type="ChEBI" id="CHEBI:29033"/>
        <dbReference type="ChEBI" id="CHEBI:57618"/>
        <dbReference type="ChEBI" id="CHEBI:57991"/>
        <dbReference type="ChEBI" id="CHEBI:58210"/>
        <dbReference type="ChEBI" id="CHEBI:60344"/>
        <dbReference type="EC" id="1.14.14.18"/>
    </reaction>
</comment>
<dbReference type="Pfam" id="PF01126">
    <property type="entry name" value="Heme_oxygenase"/>
    <property type="match status" value="1"/>
</dbReference>
<feature type="binding site" evidence="5">
    <location>
        <position position="124"/>
    </location>
    <ligand>
        <name>heme b</name>
        <dbReference type="ChEBI" id="CHEBI:60344"/>
    </ligand>
</feature>
<proteinExistence type="inferred from homology"/>
<evidence type="ECO:0000256" key="4">
    <source>
        <dbReference type="PIRNR" id="PIRNR000343"/>
    </source>
</evidence>
<keyword evidence="3 4" id="KW-0408">Iron</keyword>
<evidence type="ECO:0000256" key="3">
    <source>
        <dbReference type="ARBA" id="ARBA00023004"/>
    </source>
</evidence>
<sequence>MSDELFTTTMKRATREAHAISDRLVNAKLLFALNNDSVWAEGLLVFYEIFKFLEIEMKKRPFDNIGKLFHDKMERTTAFEEDLAYYLGANWKITYTIRDSVKNYLEHLKDLSDKDADLLMAYVYHLYMGLLSGGQILQKKRQLQRKVMKTSEKDLGYAVTTFHNISISELKSQLREKMNSIANSIDNSKKDLLVEESKKVFELNNSIIKTVKGAEAAAFKNIFCFLSFVMAAFGVVYYLLRFTLS</sequence>
<dbReference type="GO" id="GO:0004392">
    <property type="term" value="F:heme oxygenase (decyclizing) activity"/>
    <property type="evidence" value="ECO:0007669"/>
    <property type="project" value="UniProtKB-UniRule"/>
</dbReference>
<organism evidence="8 9">
    <name type="scientific">Polyplax serrata</name>
    <name type="common">Common mouse louse</name>
    <dbReference type="NCBI Taxonomy" id="468196"/>
    <lineage>
        <taxon>Eukaryota</taxon>
        <taxon>Metazoa</taxon>
        <taxon>Ecdysozoa</taxon>
        <taxon>Arthropoda</taxon>
        <taxon>Hexapoda</taxon>
        <taxon>Insecta</taxon>
        <taxon>Pterygota</taxon>
        <taxon>Neoptera</taxon>
        <taxon>Paraneoptera</taxon>
        <taxon>Psocodea</taxon>
        <taxon>Troctomorpha</taxon>
        <taxon>Phthiraptera</taxon>
        <taxon>Anoplura</taxon>
        <taxon>Polyplacidae</taxon>
        <taxon>Polyplax</taxon>
    </lineage>
</organism>
<dbReference type="InterPro" id="IPR016053">
    <property type="entry name" value="Haem_Oase-like"/>
</dbReference>
<dbReference type="InterPro" id="IPR002051">
    <property type="entry name" value="Haem_Oase"/>
</dbReference>
<dbReference type="InterPro" id="IPR016084">
    <property type="entry name" value="Haem_Oase-like_multi-hlx"/>
</dbReference>
<comment type="similarity">
    <text evidence="4">Belongs to the heme oxygenase family.</text>
</comment>
<dbReference type="SUPFAM" id="SSF48613">
    <property type="entry name" value="Heme oxygenase-like"/>
    <property type="match status" value="1"/>
</dbReference>
<evidence type="ECO:0000256" key="6">
    <source>
        <dbReference type="PIRSR" id="PIRSR000343-2"/>
    </source>
</evidence>
<feature type="binding site" evidence="5">
    <location>
        <position position="11"/>
    </location>
    <ligand>
        <name>heme b</name>
        <dbReference type="ChEBI" id="CHEBI:60344"/>
    </ligand>
</feature>
<keyword evidence="7" id="KW-0812">Transmembrane</keyword>
<evidence type="ECO:0000313" key="8">
    <source>
        <dbReference type="EMBL" id="KAK6644041.1"/>
    </source>
</evidence>
<evidence type="ECO:0000256" key="7">
    <source>
        <dbReference type="SAM" id="Phobius"/>
    </source>
</evidence>
<comment type="caution">
    <text evidence="8">The sequence shown here is derived from an EMBL/GenBank/DDBJ whole genome shotgun (WGS) entry which is preliminary data.</text>
</comment>
<dbReference type="PANTHER" id="PTHR10720">
    <property type="entry name" value="HEME OXYGENASE"/>
    <property type="match status" value="1"/>
</dbReference>
<dbReference type="EMBL" id="JAWJWE010000001">
    <property type="protein sequence ID" value="KAK6644041.1"/>
    <property type="molecule type" value="Genomic_DNA"/>
</dbReference>
<feature type="transmembrane region" description="Helical" evidence="7">
    <location>
        <begin position="119"/>
        <end position="137"/>
    </location>
</feature>
<dbReference type="CDD" id="cd19165">
    <property type="entry name" value="HemeO"/>
    <property type="match status" value="1"/>
</dbReference>
<feature type="binding site" evidence="5">
    <location>
        <position position="175"/>
    </location>
    <ligand>
        <name>heme b</name>
        <dbReference type="ChEBI" id="CHEBI:60344"/>
    </ligand>
</feature>
<keyword evidence="1 4" id="KW-0349">Heme</keyword>
<feature type="binding site" description="axial binding residue" evidence="6">
    <location>
        <position position="18"/>
    </location>
    <ligand>
        <name>heme b</name>
        <dbReference type="ChEBI" id="CHEBI:60344"/>
    </ligand>
    <ligandPart>
        <name>Fe</name>
        <dbReference type="ChEBI" id="CHEBI:18248"/>
    </ligandPart>
</feature>
<dbReference type="Gene3D" id="1.20.910.10">
    <property type="entry name" value="Heme oxygenase-like"/>
    <property type="match status" value="1"/>
</dbReference>
<dbReference type="EC" id="1.14.14.18" evidence="4"/>
<evidence type="ECO:0000256" key="2">
    <source>
        <dbReference type="ARBA" id="ARBA00022723"/>
    </source>
</evidence>
<gene>
    <name evidence="8" type="ORF">RUM43_000306</name>
</gene>
<evidence type="ECO:0000256" key="1">
    <source>
        <dbReference type="ARBA" id="ARBA00022617"/>
    </source>
</evidence>
<dbReference type="Proteomes" id="UP001372834">
    <property type="component" value="Unassembled WGS sequence"/>
</dbReference>
<name>A0AAN8SFR8_POLSC</name>
<protein>
    <recommendedName>
        <fullName evidence="4">Heme oxygenase</fullName>
        <ecNumber evidence="4">1.14.14.18</ecNumber>
    </recommendedName>
</protein>
<evidence type="ECO:0000313" key="9">
    <source>
        <dbReference type="Proteomes" id="UP001372834"/>
    </source>
</evidence>
<dbReference type="GO" id="GO:0046872">
    <property type="term" value="F:metal ion binding"/>
    <property type="evidence" value="ECO:0007669"/>
    <property type="project" value="UniProtKB-UniRule"/>
</dbReference>
<keyword evidence="7" id="KW-1133">Transmembrane helix</keyword>
<accession>A0AAN8SFR8</accession>